<dbReference type="PROSITE" id="PS50111">
    <property type="entry name" value="CHEMOTAXIS_TRANSDUC_2"/>
    <property type="match status" value="1"/>
</dbReference>
<dbReference type="Proteomes" id="UP000316905">
    <property type="component" value="Unassembled WGS sequence"/>
</dbReference>
<dbReference type="GO" id="GO:0005886">
    <property type="term" value="C:plasma membrane"/>
    <property type="evidence" value="ECO:0007669"/>
    <property type="project" value="UniProtKB-SubCell"/>
</dbReference>
<evidence type="ECO:0000256" key="12">
    <source>
        <dbReference type="SAM" id="MobiDB-lite"/>
    </source>
</evidence>
<dbReference type="AlphaFoldDB" id="A0A562Q2Q4"/>
<evidence type="ECO:0000256" key="6">
    <source>
        <dbReference type="ARBA" id="ARBA00022692"/>
    </source>
</evidence>
<dbReference type="OrthoDB" id="9781845at2"/>
<evidence type="ECO:0000259" key="15">
    <source>
        <dbReference type="PROSITE" id="PS50885"/>
    </source>
</evidence>
<dbReference type="InterPro" id="IPR004089">
    <property type="entry name" value="MCPsignal_dom"/>
</dbReference>
<feature type="domain" description="Methyl-accepting transducer" evidence="14">
    <location>
        <begin position="270"/>
        <end position="506"/>
    </location>
</feature>
<dbReference type="InterPro" id="IPR004090">
    <property type="entry name" value="Chemotax_Me-accpt_rcpt"/>
</dbReference>
<organism evidence="16 17">
    <name type="scientific">Pseudomonas duriflava</name>
    <dbReference type="NCBI Taxonomy" id="459528"/>
    <lineage>
        <taxon>Bacteria</taxon>
        <taxon>Pseudomonadati</taxon>
        <taxon>Pseudomonadota</taxon>
        <taxon>Gammaproteobacteria</taxon>
        <taxon>Pseudomonadales</taxon>
        <taxon>Pseudomonadaceae</taxon>
        <taxon>Pseudomonas</taxon>
    </lineage>
</organism>
<gene>
    <name evidence="16" type="ORF">IQ22_03643</name>
</gene>
<dbReference type="GO" id="GO:0004888">
    <property type="term" value="F:transmembrane signaling receptor activity"/>
    <property type="evidence" value="ECO:0007669"/>
    <property type="project" value="InterPro"/>
</dbReference>
<dbReference type="PANTHER" id="PTHR32089:SF120">
    <property type="entry name" value="METHYL-ACCEPTING CHEMOTAXIS PROTEIN TLPQ"/>
    <property type="match status" value="1"/>
</dbReference>
<keyword evidence="3" id="KW-0488">Methylation</keyword>
<feature type="domain" description="HAMP" evidence="15">
    <location>
        <begin position="213"/>
        <end position="265"/>
    </location>
</feature>
<evidence type="ECO:0000256" key="13">
    <source>
        <dbReference type="SAM" id="Phobius"/>
    </source>
</evidence>
<name>A0A562Q2Q4_9PSED</name>
<evidence type="ECO:0000256" key="3">
    <source>
        <dbReference type="ARBA" id="ARBA00022481"/>
    </source>
</evidence>
<keyword evidence="2" id="KW-1003">Cell membrane</keyword>
<keyword evidence="5" id="KW-0997">Cell inner membrane</keyword>
<evidence type="ECO:0000256" key="2">
    <source>
        <dbReference type="ARBA" id="ARBA00022475"/>
    </source>
</evidence>
<evidence type="ECO:0000256" key="1">
    <source>
        <dbReference type="ARBA" id="ARBA00004429"/>
    </source>
</evidence>
<dbReference type="SUPFAM" id="SSF58104">
    <property type="entry name" value="Methyl-accepting chemotaxis protein (MCP) signaling domain"/>
    <property type="match status" value="1"/>
</dbReference>
<dbReference type="FunFam" id="1.10.287.950:FF:000001">
    <property type="entry name" value="Methyl-accepting chemotaxis sensory transducer"/>
    <property type="match status" value="1"/>
</dbReference>
<keyword evidence="17" id="KW-1185">Reference proteome</keyword>
<keyword evidence="4" id="KW-0145">Chemotaxis</keyword>
<dbReference type="Gene3D" id="1.10.287.950">
    <property type="entry name" value="Methyl-accepting chemotaxis protein"/>
    <property type="match status" value="1"/>
</dbReference>
<evidence type="ECO:0000256" key="4">
    <source>
        <dbReference type="ARBA" id="ARBA00022500"/>
    </source>
</evidence>
<dbReference type="InterPro" id="IPR003660">
    <property type="entry name" value="HAMP_dom"/>
</dbReference>
<feature type="transmembrane region" description="Helical" evidence="13">
    <location>
        <begin position="191"/>
        <end position="211"/>
    </location>
</feature>
<evidence type="ECO:0000256" key="11">
    <source>
        <dbReference type="PROSITE-ProRule" id="PRU00284"/>
    </source>
</evidence>
<dbReference type="EMBL" id="VLKY01000013">
    <property type="protein sequence ID" value="TWI50944.1"/>
    <property type="molecule type" value="Genomic_DNA"/>
</dbReference>
<evidence type="ECO:0000256" key="10">
    <source>
        <dbReference type="ARBA" id="ARBA00029447"/>
    </source>
</evidence>
<evidence type="ECO:0000256" key="5">
    <source>
        <dbReference type="ARBA" id="ARBA00022519"/>
    </source>
</evidence>
<dbReference type="GO" id="GO:0007165">
    <property type="term" value="P:signal transduction"/>
    <property type="evidence" value="ECO:0007669"/>
    <property type="project" value="UniProtKB-KW"/>
</dbReference>
<dbReference type="PROSITE" id="PS50885">
    <property type="entry name" value="HAMP"/>
    <property type="match status" value="1"/>
</dbReference>
<keyword evidence="7 13" id="KW-1133">Transmembrane helix</keyword>
<dbReference type="Gene3D" id="1.20.120.30">
    <property type="entry name" value="Aspartate receptor, ligand-binding domain"/>
    <property type="match status" value="1"/>
</dbReference>
<sequence>MLKNIKIRTGMLGVLVAFVTSLLIASWNGWSNAHVSNTQIGDLNRLTAVQLDKLNNAAIWLIRASATSHSALIDRLSGKIEAADQGIPMAKERLANAQKLVDEIIPTIKNPELLSAAHTLKSAFDAYSGSVTKQIETTRSGNLAEYTRVNDEARATSQAYSKARQDFTDLITAHAEATMADSEWRIRFAEISSIALLVLTLFLAGLCWWFISRRVLEPLRQAGEHFKVMAEGDLRHPIVVNSHNEIGQLFASLAHMQQSQRDTLSHLNQTATLVASAAEELNAVTEESNLGLQRQQAELEQAVTAVTEMTAAVEEVARNATSTSEAASASDSMAHASRDQVQQVIGEIDAMSTVMQGTGEVIERLADQARDIGKVLDVIRAVSEQTNLLALNAAIEAARAGDAGRGFAVVADEVRTLAHRTQQSTLEIEQMISGIQGNTRTAVESIQHSNERALNTLATTRASGETLKDIFGAISEINERNLVIASAAEEQAQVSREVDRNLINIRELAIQSTLGADQTRQASQELSRLAVEMNALTARFRT</sequence>
<comment type="similarity">
    <text evidence="10">Belongs to the methyl-accepting chemotaxis (MCP) protein family.</text>
</comment>
<reference evidence="16 17" key="1">
    <citation type="journal article" date="2015" name="Stand. Genomic Sci.">
        <title>Genomic Encyclopedia of Bacterial and Archaeal Type Strains, Phase III: the genomes of soil and plant-associated and newly described type strains.</title>
        <authorList>
            <person name="Whitman W.B."/>
            <person name="Woyke T."/>
            <person name="Klenk H.P."/>
            <person name="Zhou Y."/>
            <person name="Lilburn T.G."/>
            <person name="Beck B.J."/>
            <person name="De Vos P."/>
            <person name="Vandamme P."/>
            <person name="Eisen J.A."/>
            <person name="Garrity G."/>
            <person name="Hugenholtz P."/>
            <person name="Kyrpides N.C."/>
        </authorList>
    </citation>
    <scope>NUCLEOTIDE SEQUENCE [LARGE SCALE GENOMIC DNA]</scope>
    <source>
        <strain evidence="16 17">CGMCC 1.6858</strain>
    </source>
</reference>
<dbReference type="Pfam" id="PF00672">
    <property type="entry name" value="HAMP"/>
    <property type="match status" value="1"/>
</dbReference>
<comment type="subcellular location">
    <subcellularLocation>
        <location evidence="1">Cell inner membrane</location>
        <topology evidence="1">Multi-pass membrane protein</topology>
    </subcellularLocation>
</comment>
<dbReference type="GO" id="GO:0006935">
    <property type="term" value="P:chemotaxis"/>
    <property type="evidence" value="ECO:0007669"/>
    <property type="project" value="UniProtKB-KW"/>
</dbReference>
<feature type="compositionally biased region" description="Low complexity" evidence="12">
    <location>
        <begin position="317"/>
        <end position="335"/>
    </location>
</feature>
<dbReference type="InterPro" id="IPR035440">
    <property type="entry name" value="4HB_MCP_dom_sf"/>
</dbReference>
<evidence type="ECO:0000256" key="9">
    <source>
        <dbReference type="ARBA" id="ARBA00023224"/>
    </source>
</evidence>
<dbReference type="SMART" id="SM00304">
    <property type="entry name" value="HAMP"/>
    <property type="match status" value="1"/>
</dbReference>
<dbReference type="Pfam" id="PF00015">
    <property type="entry name" value="MCPsignal"/>
    <property type="match status" value="1"/>
</dbReference>
<dbReference type="Pfam" id="PF02203">
    <property type="entry name" value="TarH"/>
    <property type="match status" value="1"/>
</dbReference>
<protein>
    <submittedName>
        <fullName evidence="16">Methyl-accepting chemotaxis sensory transducer with TarH sensor</fullName>
    </submittedName>
</protein>
<keyword evidence="6 13" id="KW-0812">Transmembrane</keyword>
<proteinExistence type="inferred from homology"/>
<dbReference type="InterPro" id="IPR003122">
    <property type="entry name" value="Tar_rcpt_lig-bd"/>
</dbReference>
<dbReference type="RefSeq" id="WP_145144469.1">
    <property type="nucleotide sequence ID" value="NZ_VLKY01000013.1"/>
</dbReference>
<evidence type="ECO:0000256" key="7">
    <source>
        <dbReference type="ARBA" id="ARBA00022989"/>
    </source>
</evidence>
<accession>A0A562Q2Q4</accession>
<evidence type="ECO:0000313" key="17">
    <source>
        <dbReference type="Proteomes" id="UP000316905"/>
    </source>
</evidence>
<feature type="region of interest" description="Disordered" evidence="12">
    <location>
        <begin position="317"/>
        <end position="338"/>
    </location>
</feature>
<evidence type="ECO:0000256" key="8">
    <source>
        <dbReference type="ARBA" id="ARBA00023136"/>
    </source>
</evidence>
<dbReference type="CDD" id="cd11386">
    <property type="entry name" value="MCP_signal"/>
    <property type="match status" value="1"/>
</dbReference>
<comment type="caution">
    <text evidence="16">The sequence shown here is derived from an EMBL/GenBank/DDBJ whole genome shotgun (WGS) entry which is preliminary data.</text>
</comment>
<dbReference type="PANTHER" id="PTHR32089">
    <property type="entry name" value="METHYL-ACCEPTING CHEMOTAXIS PROTEIN MCPB"/>
    <property type="match status" value="1"/>
</dbReference>
<dbReference type="CDD" id="cd06225">
    <property type="entry name" value="HAMP"/>
    <property type="match status" value="1"/>
</dbReference>
<keyword evidence="9 11" id="KW-0807">Transducer</keyword>
<dbReference type="SUPFAM" id="SSF47170">
    <property type="entry name" value="Aspartate receptor, ligand-binding domain"/>
    <property type="match status" value="1"/>
</dbReference>
<dbReference type="SMART" id="SM00283">
    <property type="entry name" value="MA"/>
    <property type="match status" value="1"/>
</dbReference>
<dbReference type="PRINTS" id="PR00260">
    <property type="entry name" value="CHEMTRNSDUCR"/>
</dbReference>
<evidence type="ECO:0000259" key="14">
    <source>
        <dbReference type="PROSITE" id="PS50111"/>
    </source>
</evidence>
<evidence type="ECO:0000313" key="16">
    <source>
        <dbReference type="EMBL" id="TWI50944.1"/>
    </source>
</evidence>
<keyword evidence="8 13" id="KW-0472">Membrane</keyword>